<sequence length="111" mass="12364">MDKQGRAILTTMNVGSYNLFEVGSIISSSEIGDYNEFQSKSQVEDNCKIGSNCTVGPKVMIQKGQVLGNNKIMYEDDRYHVNEDAAQIYVKKQKVKDMAGLLIAKLNVVKK</sequence>
<protein>
    <recommendedName>
        <fullName evidence="3">Dynactin subunit 6</fullName>
    </recommendedName>
</protein>
<evidence type="ECO:0000313" key="7">
    <source>
        <dbReference type="EMBL" id="CAE0231459.1"/>
    </source>
</evidence>
<dbReference type="PANTHER" id="PTHR13072:SF0">
    <property type="entry name" value="DYNACTIN SUBUNIT 6"/>
    <property type="match status" value="1"/>
</dbReference>
<name>A0A7S3CLC6_9SPIT</name>
<keyword evidence="5" id="KW-0206">Cytoskeleton</keyword>
<dbReference type="Gene3D" id="2.160.10.10">
    <property type="entry name" value="Hexapeptide repeat proteins"/>
    <property type="match status" value="1"/>
</dbReference>
<dbReference type="EMBL" id="HBIA01006382">
    <property type="protein sequence ID" value="CAE0231459.1"/>
    <property type="molecule type" value="Transcribed_RNA"/>
</dbReference>
<dbReference type="InterPro" id="IPR001451">
    <property type="entry name" value="Hexapep"/>
</dbReference>
<organism evidence="7">
    <name type="scientific">Strombidium rassoulzadegani</name>
    <dbReference type="NCBI Taxonomy" id="1082188"/>
    <lineage>
        <taxon>Eukaryota</taxon>
        <taxon>Sar</taxon>
        <taxon>Alveolata</taxon>
        <taxon>Ciliophora</taxon>
        <taxon>Intramacronucleata</taxon>
        <taxon>Spirotrichea</taxon>
        <taxon>Oligotrichia</taxon>
        <taxon>Strombidiidae</taxon>
        <taxon>Strombidium</taxon>
    </lineage>
</organism>
<comment type="function">
    <text evidence="6">Part of the dynactin complex that activates the molecular motor dynein for ultra-processive transport along microtubules.</text>
</comment>
<evidence type="ECO:0000256" key="1">
    <source>
        <dbReference type="ARBA" id="ARBA00004245"/>
    </source>
</evidence>
<dbReference type="GO" id="GO:0005869">
    <property type="term" value="C:dynactin complex"/>
    <property type="evidence" value="ECO:0007669"/>
    <property type="project" value="InterPro"/>
</dbReference>
<dbReference type="GO" id="GO:0070840">
    <property type="term" value="F:dynein complex binding"/>
    <property type="evidence" value="ECO:0007669"/>
    <property type="project" value="TreeGrafter"/>
</dbReference>
<evidence type="ECO:0000256" key="4">
    <source>
        <dbReference type="ARBA" id="ARBA00022490"/>
    </source>
</evidence>
<comment type="similarity">
    <text evidence="2">Belongs to the dynactin subunits 5/6 family. Dynactin subunit 6 subfamily.</text>
</comment>
<dbReference type="InterPro" id="IPR027777">
    <property type="entry name" value="DCTN6"/>
</dbReference>
<dbReference type="PANTHER" id="PTHR13072">
    <property type="entry name" value="DYNACTIN 6"/>
    <property type="match status" value="1"/>
</dbReference>
<gene>
    <name evidence="7" type="ORF">SRAS04492_LOCUS3257</name>
</gene>
<evidence type="ECO:0000256" key="3">
    <source>
        <dbReference type="ARBA" id="ARBA00016573"/>
    </source>
</evidence>
<proteinExistence type="inferred from homology"/>
<accession>A0A7S3CLC6</accession>
<dbReference type="GO" id="GO:0007052">
    <property type="term" value="P:mitotic spindle organization"/>
    <property type="evidence" value="ECO:0007669"/>
    <property type="project" value="TreeGrafter"/>
</dbReference>
<comment type="subcellular location">
    <subcellularLocation>
        <location evidence="1">Cytoplasm</location>
        <location evidence="1">Cytoskeleton</location>
    </subcellularLocation>
</comment>
<keyword evidence="4" id="KW-0963">Cytoplasm</keyword>
<dbReference type="InterPro" id="IPR011004">
    <property type="entry name" value="Trimer_LpxA-like_sf"/>
</dbReference>
<dbReference type="Pfam" id="PF00132">
    <property type="entry name" value="Hexapep"/>
    <property type="match status" value="1"/>
</dbReference>
<dbReference type="AlphaFoldDB" id="A0A7S3CLC6"/>
<reference evidence="7" key="1">
    <citation type="submission" date="2021-01" db="EMBL/GenBank/DDBJ databases">
        <authorList>
            <person name="Corre E."/>
            <person name="Pelletier E."/>
            <person name="Niang G."/>
            <person name="Scheremetjew M."/>
            <person name="Finn R."/>
            <person name="Kale V."/>
            <person name="Holt S."/>
            <person name="Cochrane G."/>
            <person name="Meng A."/>
            <person name="Brown T."/>
            <person name="Cohen L."/>
        </authorList>
    </citation>
    <scope>NUCLEOTIDE SEQUENCE</scope>
    <source>
        <strain evidence="7">Ras09</strain>
    </source>
</reference>
<evidence type="ECO:0000256" key="6">
    <source>
        <dbReference type="ARBA" id="ARBA00034687"/>
    </source>
</evidence>
<dbReference type="SUPFAM" id="SSF51161">
    <property type="entry name" value="Trimeric LpxA-like enzymes"/>
    <property type="match status" value="1"/>
</dbReference>
<evidence type="ECO:0000256" key="2">
    <source>
        <dbReference type="ARBA" id="ARBA00007719"/>
    </source>
</evidence>
<evidence type="ECO:0000256" key="5">
    <source>
        <dbReference type="ARBA" id="ARBA00023212"/>
    </source>
</evidence>